<dbReference type="Pfam" id="PF16488">
    <property type="entry name" value="ArgoL2"/>
    <property type="match status" value="1"/>
</dbReference>
<feature type="domain" description="Piwi" evidence="7">
    <location>
        <begin position="562"/>
        <end position="870"/>
    </location>
</feature>
<feature type="region of interest" description="Disordered" evidence="5">
    <location>
        <begin position="1"/>
        <end position="44"/>
    </location>
</feature>
<keyword evidence="3" id="KW-0943">RNA-mediated gene silencing</keyword>
<dbReference type="InterPro" id="IPR036397">
    <property type="entry name" value="RNaseH_sf"/>
</dbReference>
<dbReference type="InterPro" id="IPR014811">
    <property type="entry name" value="ArgoL1"/>
</dbReference>
<accession>A0ABU6QG64</accession>
<name>A0ABU6QG64_9FABA</name>
<dbReference type="PROSITE" id="PS50822">
    <property type="entry name" value="PIWI"/>
    <property type="match status" value="1"/>
</dbReference>
<feature type="domain" description="PAZ" evidence="6">
    <location>
        <begin position="281"/>
        <end position="393"/>
    </location>
</feature>
<evidence type="ECO:0000256" key="4">
    <source>
        <dbReference type="ARBA" id="ARBA00023274"/>
    </source>
</evidence>
<evidence type="ECO:0000256" key="3">
    <source>
        <dbReference type="ARBA" id="ARBA00023158"/>
    </source>
</evidence>
<dbReference type="Pfam" id="PF08699">
    <property type="entry name" value="ArgoL1"/>
    <property type="match status" value="1"/>
</dbReference>
<protein>
    <submittedName>
        <fullName evidence="8">Protein argonaute-4</fullName>
    </submittedName>
</protein>
<dbReference type="InterPro" id="IPR003165">
    <property type="entry name" value="Piwi"/>
</dbReference>
<dbReference type="PROSITE" id="PS50821">
    <property type="entry name" value="PAZ"/>
    <property type="match status" value="1"/>
</dbReference>
<dbReference type="Pfam" id="PF02171">
    <property type="entry name" value="Piwi"/>
    <property type="match status" value="1"/>
</dbReference>
<evidence type="ECO:0000313" key="9">
    <source>
        <dbReference type="Proteomes" id="UP001341840"/>
    </source>
</evidence>
<evidence type="ECO:0000259" key="7">
    <source>
        <dbReference type="PROSITE" id="PS50822"/>
    </source>
</evidence>
<dbReference type="InterPro" id="IPR032472">
    <property type="entry name" value="ArgoL2"/>
</dbReference>
<dbReference type="Pfam" id="PF16486">
    <property type="entry name" value="ArgoN"/>
    <property type="match status" value="1"/>
</dbReference>
<keyword evidence="2" id="KW-0678">Repressor</keyword>
<dbReference type="PANTHER" id="PTHR22891">
    <property type="entry name" value="EUKARYOTIC TRANSLATION INITIATION FACTOR 2C"/>
    <property type="match status" value="1"/>
</dbReference>
<dbReference type="SUPFAM" id="SSF53098">
    <property type="entry name" value="Ribonuclease H-like"/>
    <property type="match status" value="1"/>
</dbReference>
<keyword evidence="9" id="KW-1185">Reference proteome</keyword>
<dbReference type="InterPro" id="IPR003100">
    <property type="entry name" value="PAZ_dom"/>
</dbReference>
<dbReference type="SUPFAM" id="SSF101690">
    <property type="entry name" value="PAZ domain"/>
    <property type="match status" value="1"/>
</dbReference>
<sequence length="909" mass="101806">MDLFGSNGNDHEDSLPPPPPVPPDVVPAKAEQELPPEPPKKTRVPIARRGLGSKGQKLTLMTNHFKVNVNNTEEEFYQYSVALSYEDGRPVEGKGAGRKVIDKVKETYDSELNGKDFAYDGEKTLFTVGSLARNKLEFTVVLEDVTPSRNNGNCSPEGHGSPNENDRKRMRRPYRAKTFKVEISYANKIPMKAITNALRGQETENYQEAIRVLDIILRQHAAKQGCLLVRQSYFHNDPKNFADVGGGVLGCRGFHSSFRTTQSGLSLNIDVSTTMIITPGPVVDFLIANQNVRDPYSLDWAKAKRTLKNLRIRTSPSNQEFKITGLSELPCKEQTFTLKTKGGDGEETEVTVYDYFVKQRNIDLRYSGDLPCINVGKPKRPTYFPLELCDLVSLQRYTKALSTLQRASLVEKSRQKPQERMRVLNDALKTSNYASEPMLRTCGVQISNSFTPVEGRVLQAPRLKFGNGEDFNPRNGRWNFNNKKIVQPTKVERWAVVNFSARCDVNGLVRDLIKCGGMKGIMIEPPFDVFEEQGNNRRAPPLVRVEKMFELVQSKLPGAPKFLLCLLPERKNSELYGPWKKKNLSDFGIVTQCIAPTRVNDQYLTNVLLKINAKLGGLNSMLGVEHSPSIPIVSKAPTLILGMDVSHGSPGQSDIPSIAAVVSSREWPLISKYRACVRTQSPKVEMIDNLFKKVSDKDDEGIIRELLIDFYSSSGKRKPDNIIIFRDGVSESQFNQVLNKELDQIIQACKFLDENWDPKFLVIVAQKNHHTKFFQQGSPDNVPPGTVIDNKICHPRNYDFYMCAHAGMIGTTRPTHYHVLLDEIGFSPDDLQELVHSLSYVYQRSTTAISVVAPICYAHLAATQMGQFMKYEDKSETSSSHGGLTAAGAVPVPQLPKLNDSVCNSMFFC</sequence>
<dbReference type="Pfam" id="PF02170">
    <property type="entry name" value="PAZ"/>
    <property type="match status" value="1"/>
</dbReference>
<feature type="compositionally biased region" description="Pro residues" evidence="5">
    <location>
        <begin position="15"/>
        <end position="25"/>
    </location>
</feature>
<reference evidence="8 9" key="1">
    <citation type="journal article" date="2023" name="Plants (Basel)">
        <title>Bridging the Gap: Combining Genomics and Transcriptomics Approaches to Understand Stylosanthes scabra, an Orphan Legume from the Brazilian Caatinga.</title>
        <authorList>
            <person name="Ferreira-Neto J.R.C."/>
            <person name="da Silva M.D."/>
            <person name="Binneck E."/>
            <person name="de Melo N.F."/>
            <person name="da Silva R.H."/>
            <person name="de Melo A.L.T.M."/>
            <person name="Pandolfi V."/>
            <person name="Bustamante F.O."/>
            <person name="Brasileiro-Vidal A.C."/>
            <person name="Benko-Iseppon A.M."/>
        </authorList>
    </citation>
    <scope>NUCLEOTIDE SEQUENCE [LARGE SCALE GENOMIC DNA]</scope>
    <source>
        <tissue evidence="8">Leaves</tissue>
    </source>
</reference>
<evidence type="ECO:0000256" key="2">
    <source>
        <dbReference type="ARBA" id="ARBA00022491"/>
    </source>
</evidence>
<evidence type="ECO:0000256" key="1">
    <source>
        <dbReference type="ARBA" id="ARBA00008201"/>
    </source>
</evidence>
<dbReference type="Gene3D" id="3.40.50.2300">
    <property type="match status" value="1"/>
</dbReference>
<dbReference type="EMBL" id="JASCZI010000257">
    <property type="protein sequence ID" value="MED6110518.1"/>
    <property type="molecule type" value="Genomic_DNA"/>
</dbReference>
<dbReference type="CDD" id="cd04657">
    <property type="entry name" value="Piwi_ago-like"/>
    <property type="match status" value="1"/>
</dbReference>
<evidence type="ECO:0000313" key="8">
    <source>
        <dbReference type="EMBL" id="MED6110518.1"/>
    </source>
</evidence>
<dbReference type="InterPro" id="IPR032474">
    <property type="entry name" value="Argonaute_N"/>
</dbReference>
<dbReference type="CDD" id="cd02846">
    <property type="entry name" value="PAZ_argonaute_like"/>
    <property type="match status" value="1"/>
</dbReference>
<comment type="caution">
    <text evidence="8">The sequence shown here is derived from an EMBL/GenBank/DDBJ whole genome shotgun (WGS) entry which is preliminary data.</text>
</comment>
<dbReference type="Proteomes" id="UP001341840">
    <property type="component" value="Unassembled WGS sequence"/>
</dbReference>
<organism evidence="8 9">
    <name type="scientific">Stylosanthes scabra</name>
    <dbReference type="NCBI Taxonomy" id="79078"/>
    <lineage>
        <taxon>Eukaryota</taxon>
        <taxon>Viridiplantae</taxon>
        <taxon>Streptophyta</taxon>
        <taxon>Embryophyta</taxon>
        <taxon>Tracheophyta</taxon>
        <taxon>Spermatophyta</taxon>
        <taxon>Magnoliopsida</taxon>
        <taxon>eudicotyledons</taxon>
        <taxon>Gunneridae</taxon>
        <taxon>Pentapetalae</taxon>
        <taxon>rosids</taxon>
        <taxon>fabids</taxon>
        <taxon>Fabales</taxon>
        <taxon>Fabaceae</taxon>
        <taxon>Papilionoideae</taxon>
        <taxon>50 kb inversion clade</taxon>
        <taxon>dalbergioids sensu lato</taxon>
        <taxon>Dalbergieae</taxon>
        <taxon>Pterocarpus clade</taxon>
        <taxon>Stylosanthes</taxon>
    </lineage>
</organism>
<evidence type="ECO:0000256" key="5">
    <source>
        <dbReference type="SAM" id="MobiDB-lite"/>
    </source>
</evidence>
<dbReference type="InterPro" id="IPR036085">
    <property type="entry name" value="PAZ_dom_sf"/>
</dbReference>
<dbReference type="Gene3D" id="2.170.260.10">
    <property type="entry name" value="paz domain"/>
    <property type="match status" value="1"/>
</dbReference>
<dbReference type="InterPro" id="IPR032473">
    <property type="entry name" value="Argonaute_Mid_dom"/>
</dbReference>
<comment type="similarity">
    <text evidence="1">Belongs to the argonaute family. Ago subfamily.</text>
</comment>
<dbReference type="InterPro" id="IPR045246">
    <property type="entry name" value="Piwi_ago-like"/>
</dbReference>
<dbReference type="Pfam" id="PF16487">
    <property type="entry name" value="ArgoMid"/>
    <property type="match status" value="1"/>
</dbReference>
<dbReference type="SMART" id="SM00950">
    <property type="entry name" value="Piwi"/>
    <property type="match status" value="1"/>
</dbReference>
<proteinExistence type="inferred from homology"/>
<dbReference type="Gene3D" id="3.30.420.10">
    <property type="entry name" value="Ribonuclease H-like superfamily/Ribonuclease H"/>
    <property type="match status" value="1"/>
</dbReference>
<dbReference type="InterPro" id="IPR012337">
    <property type="entry name" value="RNaseH-like_sf"/>
</dbReference>
<feature type="region of interest" description="Disordered" evidence="5">
    <location>
        <begin position="147"/>
        <end position="169"/>
    </location>
</feature>
<gene>
    <name evidence="8" type="primary">AGO4_2</name>
    <name evidence="8" type="ORF">PIB30_043771</name>
</gene>
<keyword evidence="4" id="KW-0687">Ribonucleoprotein</keyword>
<evidence type="ECO:0000259" key="6">
    <source>
        <dbReference type="PROSITE" id="PS50821"/>
    </source>
</evidence>
<dbReference type="SMART" id="SM01163">
    <property type="entry name" value="DUF1785"/>
    <property type="match status" value="1"/>
</dbReference>
<dbReference type="SMART" id="SM00949">
    <property type="entry name" value="PAZ"/>
    <property type="match status" value="1"/>
</dbReference>